<organism evidence="2 3">
    <name type="scientific">Riccia sorocarpa</name>
    <dbReference type="NCBI Taxonomy" id="122646"/>
    <lineage>
        <taxon>Eukaryota</taxon>
        <taxon>Viridiplantae</taxon>
        <taxon>Streptophyta</taxon>
        <taxon>Embryophyta</taxon>
        <taxon>Marchantiophyta</taxon>
        <taxon>Marchantiopsida</taxon>
        <taxon>Marchantiidae</taxon>
        <taxon>Marchantiales</taxon>
        <taxon>Ricciaceae</taxon>
        <taxon>Riccia</taxon>
    </lineage>
</organism>
<evidence type="ECO:0000256" key="1">
    <source>
        <dbReference type="SAM" id="Phobius"/>
    </source>
</evidence>
<evidence type="ECO:0000313" key="3">
    <source>
        <dbReference type="Proteomes" id="UP001633002"/>
    </source>
</evidence>
<protein>
    <submittedName>
        <fullName evidence="2">Uncharacterized protein</fullName>
    </submittedName>
</protein>
<comment type="caution">
    <text evidence="2">The sequence shown here is derived from an EMBL/GenBank/DDBJ whole genome shotgun (WGS) entry which is preliminary data.</text>
</comment>
<name>A0ABD3I0T6_9MARC</name>
<reference evidence="2 3" key="1">
    <citation type="submission" date="2024-09" db="EMBL/GenBank/DDBJ databases">
        <title>Chromosome-scale assembly of Riccia sorocarpa.</title>
        <authorList>
            <person name="Paukszto L."/>
        </authorList>
    </citation>
    <scope>NUCLEOTIDE SEQUENCE [LARGE SCALE GENOMIC DNA]</scope>
    <source>
        <strain evidence="2">LP-2024</strain>
        <tissue evidence="2">Aerial parts of the thallus</tissue>
    </source>
</reference>
<dbReference type="InterPro" id="IPR004158">
    <property type="entry name" value="DUF247_pln"/>
</dbReference>
<keyword evidence="3" id="KW-1185">Reference proteome</keyword>
<accession>A0ABD3I0T6</accession>
<dbReference type="PANTHER" id="PTHR31170">
    <property type="entry name" value="BNAC04G53230D PROTEIN"/>
    <property type="match status" value="1"/>
</dbReference>
<dbReference type="EMBL" id="JBJQOH010000002">
    <property type="protein sequence ID" value="KAL3697350.1"/>
    <property type="molecule type" value="Genomic_DNA"/>
</dbReference>
<proteinExistence type="predicted"/>
<dbReference type="AlphaFoldDB" id="A0ABD3I0T6"/>
<dbReference type="Pfam" id="PF03140">
    <property type="entry name" value="DUF247"/>
    <property type="match status" value="1"/>
</dbReference>
<feature type="transmembrane region" description="Helical" evidence="1">
    <location>
        <begin position="195"/>
        <end position="222"/>
    </location>
</feature>
<sequence>MMSTKKLGNAKRTKGLWMANYSGAGEEKRRFKGLKWSSLNISNREANTGVCYHLHEPNYCKNKAFFRLSATLYLARIYVADFTETMLLNMCVYESMTRQDEGVHNYVMLMDELINTKEDVELLMDGKNPIITENRLGDNKHVVGIFTNPVQNLPFVEGNSFESYALVRDEMIAWYNNPWRRQMVQFIDSYRVAPWLLLSLLAAISLLILTVLQTVYTIWAFYKT</sequence>
<keyword evidence="1" id="KW-1133">Transmembrane helix</keyword>
<dbReference type="PANTHER" id="PTHR31170:SF25">
    <property type="entry name" value="BNAA09G04570D PROTEIN"/>
    <property type="match status" value="1"/>
</dbReference>
<dbReference type="Proteomes" id="UP001633002">
    <property type="component" value="Unassembled WGS sequence"/>
</dbReference>
<evidence type="ECO:0000313" key="2">
    <source>
        <dbReference type="EMBL" id="KAL3697350.1"/>
    </source>
</evidence>
<keyword evidence="1" id="KW-0472">Membrane</keyword>
<keyword evidence="1" id="KW-0812">Transmembrane</keyword>
<gene>
    <name evidence="2" type="ORF">R1sor_011426</name>
</gene>